<dbReference type="EMBL" id="JBBMQU010000019">
    <property type="protein sequence ID" value="MEM5551446.1"/>
    <property type="molecule type" value="Genomic_DNA"/>
</dbReference>
<dbReference type="InterPro" id="IPR058163">
    <property type="entry name" value="LysR-type_TF_proteobact-type"/>
</dbReference>
<organism evidence="6 7">
    <name type="scientific">Pseudoalteromonas neustonica</name>
    <dbReference type="NCBI Taxonomy" id="1840331"/>
    <lineage>
        <taxon>Bacteria</taxon>
        <taxon>Pseudomonadati</taxon>
        <taxon>Pseudomonadota</taxon>
        <taxon>Gammaproteobacteria</taxon>
        <taxon>Alteromonadales</taxon>
        <taxon>Pseudoalteromonadaceae</taxon>
        <taxon>Pseudoalteromonas</taxon>
    </lineage>
</organism>
<dbReference type="PANTHER" id="PTHR30537">
    <property type="entry name" value="HTH-TYPE TRANSCRIPTIONAL REGULATOR"/>
    <property type="match status" value="1"/>
</dbReference>
<dbReference type="InterPro" id="IPR005119">
    <property type="entry name" value="LysR_subst-bd"/>
</dbReference>
<dbReference type="InterPro" id="IPR036390">
    <property type="entry name" value="WH_DNA-bd_sf"/>
</dbReference>
<feature type="domain" description="HTH lysR-type" evidence="5">
    <location>
        <begin position="4"/>
        <end position="61"/>
    </location>
</feature>
<dbReference type="Gene3D" id="3.40.190.290">
    <property type="match status" value="1"/>
</dbReference>
<evidence type="ECO:0000256" key="2">
    <source>
        <dbReference type="ARBA" id="ARBA00023015"/>
    </source>
</evidence>
<proteinExistence type="inferred from homology"/>
<name>A0ABU9U346_9GAMM</name>
<dbReference type="PANTHER" id="PTHR30537:SF68">
    <property type="entry name" value="TRANSCRIPTIONAL REGULATOR-RELATED"/>
    <property type="match status" value="1"/>
</dbReference>
<keyword evidence="2" id="KW-0805">Transcription regulation</keyword>
<evidence type="ECO:0000256" key="4">
    <source>
        <dbReference type="ARBA" id="ARBA00023163"/>
    </source>
</evidence>
<dbReference type="Pfam" id="PF00126">
    <property type="entry name" value="HTH_1"/>
    <property type="match status" value="1"/>
</dbReference>
<sequence length="300" mass="33720">MSDIDLNDIMLFIAVIDAGSFTLAAERVNIPKANLSRKIARLESNLGVTLLERTTRTQHITEVGMRYLEHCRRIQQELELAKVSVAKSLDTVSGKLKVGASVGIGHEVLKESLVQFIRLYPNVNLQLELINRRVDLIEEGFDLVIRIGDLDDSRLVAKRLGKISRKLYSSPQYLQSQGDIKSVQQLSECDLLLMSSAQKSTKLTLSAGKQHYECKLEPKAIVDDFTLLKQLVIDGLGVAVLPDYMCQEALIKSELVSVLPNWGMETVDIFALYPKHRLDIPKVRAFLEFIQTLFAQRLSV</sequence>
<dbReference type="SUPFAM" id="SSF53850">
    <property type="entry name" value="Periplasmic binding protein-like II"/>
    <property type="match status" value="1"/>
</dbReference>
<reference evidence="6 7" key="1">
    <citation type="submission" date="2024-03" db="EMBL/GenBank/DDBJ databases">
        <title>Community enrichment and isolation of bacterial strains for fucoidan degradation.</title>
        <authorList>
            <person name="Sichert A."/>
        </authorList>
    </citation>
    <scope>NUCLEOTIDE SEQUENCE [LARGE SCALE GENOMIC DNA]</scope>
    <source>
        <strain evidence="6 7">AS81</strain>
    </source>
</reference>
<dbReference type="Proteomes" id="UP001388366">
    <property type="component" value="Unassembled WGS sequence"/>
</dbReference>
<evidence type="ECO:0000313" key="6">
    <source>
        <dbReference type="EMBL" id="MEM5551446.1"/>
    </source>
</evidence>
<dbReference type="SUPFAM" id="SSF46785">
    <property type="entry name" value="Winged helix' DNA-binding domain"/>
    <property type="match status" value="1"/>
</dbReference>
<dbReference type="RefSeq" id="WP_342883968.1">
    <property type="nucleotide sequence ID" value="NZ_JBBMQU010000019.1"/>
</dbReference>
<dbReference type="Pfam" id="PF03466">
    <property type="entry name" value="LysR_substrate"/>
    <property type="match status" value="1"/>
</dbReference>
<dbReference type="CDD" id="cd08422">
    <property type="entry name" value="PBP2_CrgA_like"/>
    <property type="match status" value="1"/>
</dbReference>
<evidence type="ECO:0000256" key="3">
    <source>
        <dbReference type="ARBA" id="ARBA00023125"/>
    </source>
</evidence>
<keyword evidence="3" id="KW-0238">DNA-binding</keyword>
<gene>
    <name evidence="6" type="ORF">WNY63_11960</name>
</gene>
<evidence type="ECO:0000259" key="5">
    <source>
        <dbReference type="PROSITE" id="PS50931"/>
    </source>
</evidence>
<dbReference type="InterPro" id="IPR036388">
    <property type="entry name" value="WH-like_DNA-bd_sf"/>
</dbReference>
<comment type="similarity">
    <text evidence="1">Belongs to the LysR transcriptional regulatory family.</text>
</comment>
<evidence type="ECO:0000313" key="7">
    <source>
        <dbReference type="Proteomes" id="UP001388366"/>
    </source>
</evidence>
<keyword evidence="4" id="KW-0804">Transcription</keyword>
<protein>
    <submittedName>
        <fullName evidence="6">LysR substrate-binding domain-containing protein</fullName>
    </submittedName>
</protein>
<dbReference type="InterPro" id="IPR000847">
    <property type="entry name" value="LysR_HTH_N"/>
</dbReference>
<dbReference type="Gene3D" id="1.10.10.10">
    <property type="entry name" value="Winged helix-like DNA-binding domain superfamily/Winged helix DNA-binding domain"/>
    <property type="match status" value="1"/>
</dbReference>
<dbReference type="PROSITE" id="PS50931">
    <property type="entry name" value="HTH_LYSR"/>
    <property type="match status" value="1"/>
</dbReference>
<evidence type="ECO:0000256" key="1">
    <source>
        <dbReference type="ARBA" id="ARBA00009437"/>
    </source>
</evidence>
<comment type="caution">
    <text evidence="6">The sequence shown here is derived from an EMBL/GenBank/DDBJ whole genome shotgun (WGS) entry which is preliminary data.</text>
</comment>
<accession>A0ABU9U346</accession>
<keyword evidence="7" id="KW-1185">Reference proteome</keyword>